<proteinExistence type="predicted"/>
<dbReference type="EC" id="1.5.3.1" evidence="1"/>
<dbReference type="SUPFAM" id="SSF103025">
    <property type="entry name" value="Folate-binding domain"/>
    <property type="match status" value="1"/>
</dbReference>
<keyword evidence="1" id="KW-0560">Oxidoreductase</keyword>
<accession>A0ABW8MJC0</accession>
<comment type="caution">
    <text evidence="1">The sequence shown here is derived from an EMBL/GenBank/DDBJ whole genome shotgun (WGS) entry which is preliminary data.</text>
</comment>
<evidence type="ECO:0000313" key="1">
    <source>
        <dbReference type="EMBL" id="MFK4443775.1"/>
    </source>
</evidence>
<sequence length="194" mass="21291">MDKLTARSTVTEQFAHGKPFPVTEPGFQLSELPLHGIIRVQGDAKNPAFQAALRTAHGMELPAAERVSEVGEARLAWAGPNEWLYFCSLETEDESFAALKRALADHFATVTCISDSRVSFIVTGPDAPDFLSKGCGIDLCSTLFRPGRVVTARFAGLPAMLMRRSEVVYVIYFDVGSAAYVLEWMLDAVDEFRA</sequence>
<dbReference type="GO" id="GO:0008115">
    <property type="term" value="F:sarcosine oxidase activity"/>
    <property type="evidence" value="ECO:0007669"/>
    <property type="project" value="UniProtKB-EC"/>
</dbReference>
<protein>
    <submittedName>
        <fullName evidence="1">Sarcosine oxidase subunit gamma</fullName>
        <ecNumber evidence="1">1.5.3.1</ecNumber>
    </submittedName>
</protein>
<name>A0ABW8MJC0_9BURK</name>
<dbReference type="Gene3D" id="3.30.1360.120">
    <property type="entry name" value="Probable tRNA modification gtpase trme, domain 1"/>
    <property type="match status" value="1"/>
</dbReference>
<reference evidence="1 2" key="2">
    <citation type="submission" date="2024-11" db="EMBL/GenBank/DDBJ databases">
        <title>Using genomics to understand microbial adaptation to soil warming.</title>
        <authorList>
            <person name="Deangelis K.M. PhD."/>
        </authorList>
    </citation>
    <scope>NUCLEOTIDE SEQUENCE [LARGE SCALE GENOMIC DNA]</scope>
    <source>
        <strain evidence="1 2">GAS97</strain>
    </source>
</reference>
<reference evidence="1 2" key="1">
    <citation type="submission" date="2024-10" db="EMBL/GenBank/DDBJ databases">
        <authorList>
            <person name="Deangelis K."/>
            <person name="Huntemann M."/>
            <person name="Clum A."/>
            <person name="Wang J."/>
            <person name="Palaniappan K."/>
            <person name="Ritter S."/>
            <person name="Chen I.-M."/>
            <person name="Stamatis D."/>
            <person name="Reddy T."/>
            <person name="O'Malley R."/>
            <person name="Daum C."/>
            <person name="Ng V."/>
            <person name="Ivanova N."/>
            <person name="Kyrpides N."/>
            <person name="Woyke T."/>
        </authorList>
    </citation>
    <scope>NUCLEOTIDE SEQUENCE [LARGE SCALE GENOMIC DNA]</scope>
    <source>
        <strain evidence="1 2">GAS97</strain>
    </source>
</reference>
<dbReference type="Gene3D" id="3.30.70.1520">
    <property type="entry name" value="Heterotetrameric sarcosine oxidase"/>
    <property type="match status" value="1"/>
</dbReference>
<gene>
    <name evidence="1" type="ORF">ABH943_003797</name>
</gene>
<organism evidence="1 2">
    <name type="scientific">Caballeronia udeis</name>
    <dbReference type="NCBI Taxonomy" id="1232866"/>
    <lineage>
        <taxon>Bacteria</taxon>
        <taxon>Pseudomonadati</taxon>
        <taxon>Pseudomonadota</taxon>
        <taxon>Betaproteobacteria</taxon>
        <taxon>Burkholderiales</taxon>
        <taxon>Burkholderiaceae</taxon>
        <taxon>Caballeronia</taxon>
    </lineage>
</organism>
<dbReference type="InterPro" id="IPR027266">
    <property type="entry name" value="TrmE/GcvT-like"/>
</dbReference>
<dbReference type="Proteomes" id="UP001620514">
    <property type="component" value="Unassembled WGS sequence"/>
</dbReference>
<evidence type="ECO:0000313" key="2">
    <source>
        <dbReference type="Proteomes" id="UP001620514"/>
    </source>
</evidence>
<dbReference type="EMBL" id="JBIYDN010000011">
    <property type="protein sequence ID" value="MFK4443775.1"/>
    <property type="molecule type" value="Genomic_DNA"/>
</dbReference>
<dbReference type="Pfam" id="PF04268">
    <property type="entry name" value="SoxG"/>
    <property type="match status" value="1"/>
</dbReference>
<keyword evidence="2" id="KW-1185">Reference proteome</keyword>
<dbReference type="RefSeq" id="WP_404608603.1">
    <property type="nucleotide sequence ID" value="NZ_JBIYDN010000011.1"/>
</dbReference>
<dbReference type="InterPro" id="IPR007375">
    <property type="entry name" value="SoxG"/>
</dbReference>